<name>A0A0N0RY59_9EURO</name>
<proteinExistence type="predicted"/>
<dbReference type="Proteomes" id="UP000037696">
    <property type="component" value="Unassembled WGS sequence"/>
</dbReference>
<sequence length="86" mass="9618">MCFLFFFPGGIGVDVGSFAEKRRWKTALEICTDGVNRFKMLLILLCRITLQALSFKWNQVIRSPYILPTVDSIGTIEASQISNSGS</sequence>
<accession>A0A0N0RY59</accession>
<keyword evidence="2" id="KW-1185">Reference proteome</keyword>
<evidence type="ECO:0000313" key="1">
    <source>
        <dbReference type="EMBL" id="KOS40179.1"/>
    </source>
</evidence>
<evidence type="ECO:0000313" key="2">
    <source>
        <dbReference type="Proteomes" id="UP000037696"/>
    </source>
</evidence>
<comment type="caution">
    <text evidence="1">The sequence shown here is derived from an EMBL/GenBank/DDBJ whole genome shotgun (WGS) entry which is preliminary data.</text>
</comment>
<reference evidence="1 2" key="1">
    <citation type="submission" date="2015-08" db="EMBL/GenBank/DDBJ databases">
        <title>Genome sequencing of Penicillium nordicum.</title>
        <authorList>
            <person name="Nguyen H.D."/>
            <person name="Seifert K.A."/>
        </authorList>
    </citation>
    <scope>NUCLEOTIDE SEQUENCE [LARGE SCALE GENOMIC DNA]</scope>
    <source>
        <strain evidence="1 2">DAOMC 185683</strain>
    </source>
</reference>
<protein>
    <submittedName>
        <fullName evidence="1">Uncharacterized protein</fullName>
    </submittedName>
</protein>
<dbReference type="EMBL" id="LHQQ01000174">
    <property type="protein sequence ID" value="KOS40179.1"/>
    <property type="molecule type" value="Genomic_DNA"/>
</dbReference>
<organism evidence="1 2">
    <name type="scientific">Penicillium nordicum</name>
    <dbReference type="NCBI Taxonomy" id="229535"/>
    <lineage>
        <taxon>Eukaryota</taxon>
        <taxon>Fungi</taxon>
        <taxon>Dikarya</taxon>
        <taxon>Ascomycota</taxon>
        <taxon>Pezizomycotina</taxon>
        <taxon>Eurotiomycetes</taxon>
        <taxon>Eurotiomycetidae</taxon>
        <taxon>Eurotiales</taxon>
        <taxon>Aspergillaceae</taxon>
        <taxon>Penicillium</taxon>
    </lineage>
</organism>
<gene>
    <name evidence="1" type="ORF">ACN38_g8976</name>
</gene>
<dbReference type="AlphaFoldDB" id="A0A0N0RY59"/>